<sequence length="264" mass="28249">MTAEVTVEDLGDRLIVTNRNAAQRNPLSEEFYRKLGAAVEAANKEHRIGAVVLTGEGNFFCSGGNLNMLKERSALSFEGRQNKIDELQNLIRAIRGCRKPLIAAVEGGAAGAGVSLALACDFLVASKEAQFTLAYVKAGLTPDGGVTSALLQALPRALVNEMCLLATPISTERLYSLGAVNVACEQGEAMTEALALADRLVAGPIQTIGDIKALLTDAFELTDDQQLDHERDAIARALVAPEGQEGINAFLSKRRPNFRELEIK</sequence>
<dbReference type="Gene3D" id="3.90.226.10">
    <property type="entry name" value="2-enoyl-CoA Hydratase, Chain A, domain 1"/>
    <property type="match status" value="1"/>
</dbReference>
<comment type="caution">
    <text evidence="4">The sequence shown here is derived from an EMBL/GenBank/DDBJ whole genome shotgun (WGS) entry which is preliminary data.</text>
</comment>
<dbReference type="CDD" id="cd06558">
    <property type="entry name" value="crotonase-like"/>
    <property type="match status" value="1"/>
</dbReference>
<evidence type="ECO:0000313" key="4">
    <source>
        <dbReference type="EMBL" id="GFE52434.1"/>
    </source>
</evidence>
<keyword evidence="5" id="KW-1185">Reference proteome</keyword>
<reference evidence="4 5" key="1">
    <citation type="submission" date="2019-12" db="EMBL/GenBank/DDBJ databases">
        <title>Roseobacter cerasinus sp. nov., isolated from seawater around aquaculture.</title>
        <authorList>
            <person name="Muramatsu S."/>
            <person name="Takabe Y."/>
            <person name="Mori K."/>
            <person name="Takaichi S."/>
            <person name="Hanada S."/>
        </authorList>
    </citation>
    <scope>NUCLEOTIDE SEQUENCE [LARGE SCALE GENOMIC DNA]</scope>
    <source>
        <strain evidence="4 5">AI77</strain>
    </source>
</reference>
<dbReference type="NCBIfam" id="NF046063">
    <property type="entry name" value="oxepin_alt"/>
    <property type="match status" value="1"/>
</dbReference>
<gene>
    <name evidence="4" type="ORF">So717_41870</name>
</gene>
<dbReference type="PANTHER" id="PTHR11941:SF133">
    <property type="entry name" value="1,2-EPOXYPHENYLACETYL-COA ISOMERASE"/>
    <property type="match status" value="1"/>
</dbReference>
<keyword evidence="2" id="KW-0456">Lyase</keyword>
<dbReference type="Pfam" id="PF00378">
    <property type="entry name" value="ECH_1"/>
    <property type="match status" value="1"/>
</dbReference>
<protein>
    <submittedName>
        <fullName evidence="4">Enoyl-CoA hydratase</fullName>
    </submittedName>
</protein>
<organism evidence="4 5">
    <name type="scientific">Roseobacter cerasinus</name>
    <dbReference type="NCBI Taxonomy" id="2602289"/>
    <lineage>
        <taxon>Bacteria</taxon>
        <taxon>Pseudomonadati</taxon>
        <taxon>Pseudomonadota</taxon>
        <taxon>Alphaproteobacteria</taxon>
        <taxon>Rhodobacterales</taxon>
        <taxon>Roseobacteraceae</taxon>
        <taxon>Roseobacter</taxon>
    </lineage>
</organism>
<dbReference type="InterPro" id="IPR018376">
    <property type="entry name" value="Enoyl-CoA_hyd/isom_CS"/>
</dbReference>
<dbReference type="NCBIfam" id="NF005700">
    <property type="entry name" value="PRK07511.1"/>
    <property type="match status" value="1"/>
</dbReference>
<dbReference type="Gene3D" id="1.10.12.10">
    <property type="entry name" value="Lyase 2-enoyl-coa Hydratase, Chain A, domain 2"/>
    <property type="match status" value="1"/>
</dbReference>
<evidence type="ECO:0000256" key="2">
    <source>
        <dbReference type="ARBA" id="ARBA00023239"/>
    </source>
</evidence>
<evidence type="ECO:0000313" key="5">
    <source>
        <dbReference type="Proteomes" id="UP000436522"/>
    </source>
</evidence>
<dbReference type="EMBL" id="BLIV01000012">
    <property type="protein sequence ID" value="GFE52434.1"/>
    <property type="molecule type" value="Genomic_DNA"/>
</dbReference>
<dbReference type="InterPro" id="IPR001753">
    <property type="entry name" value="Enoyl-CoA_hydra/iso"/>
</dbReference>
<dbReference type="InterPro" id="IPR029045">
    <property type="entry name" value="ClpP/crotonase-like_dom_sf"/>
</dbReference>
<dbReference type="AlphaFoldDB" id="A0A640VXV8"/>
<dbReference type="SUPFAM" id="SSF52096">
    <property type="entry name" value="ClpP/crotonase"/>
    <property type="match status" value="1"/>
</dbReference>
<dbReference type="GO" id="GO:0006635">
    <property type="term" value="P:fatty acid beta-oxidation"/>
    <property type="evidence" value="ECO:0007669"/>
    <property type="project" value="TreeGrafter"/>
</dbReference>
<dbReference type="OrthoDB" id="9781757at2"/>
<proteinExistence type="inferred from homology"/>
<dbReference type="Proteomes" id="UP000436522">
    <property type="component" value="Unassembled WGS sequence"/>
</dbReference>
<dbReference type="InterPro" id="IPR014748">
    <property type="entry name" value="Enoyl-CoA_hydra_C"/>
</dbReference>
<dbReference type="PANTHER" id="PTHR11941">
    <property type="entry name" value="ENOYL-COA HYDRATASE-RELATED"/>
    <property type="match status" value="1"/>
</dbReference>
<evidence type="ECO:0000256" key="3">
    <source>
        <dbReference type="RuleBase" id="RU003707"/>
    </source>
</evidence>
<name>A0A640VXV8_9RHOB</name>
<evidence type="ECO:0000256" key="1">
    <source>
        <dbReference type="ARBA" id="ARBA00005254"/>
    </source>
</evidence>
<dbReference type="PROSITE" id="PS00166">
    <property type="entry name" value="ENOYL_COA_HYDRATASE"/>
    <property type="match status" value="1"/>
</dbReference>
<dbReference type="RefSeq" id="WP_159981072.1">
    <property type="nucleotide sequence ID" value="NZ_BLIV01000012.1"/>
</dbReference>
<comment type="similarity">
    <text evidence="1 3">Belongs to the enoyl-CoA hydratase/isomerase family.</text>
</comment>
<dbReference type="GO" id="GO:0016829">
    <property type="term" value="F:lyase activity"/>
    <property type="evidence" value="ECO:0007669"/>
    <property type="project" value="UniProtKB-KW"/>
</dbReference>
<accession>A0A640VXV8</accession>